<gene>
    <name evidence="2" type="ordered locus">VIT_05s0020g02060</name>
</gene>
<feature type="compositionally biased region" description="Polar residues" evidence="1">
    <location>
        <begin position="117"/>
        <end position="127"/>
    </location>
</feature>
<evidence type="ECO:0000313" key="2">
    <source>
        <dbReference type="EMBL" id="CCB50358.1"/>
    </source>
</evidence>
<sequence>MPKLRPYHPRYPRKRLVRTPAEHRSCNTGHTNYRLDLSLSKQAFRNKGEWGEAFISKTIAVLQRNEPNINLNCNIKHAACRYDIPYIKMRKLINSVSPDNLKFNTGRKRGNLPNHLLANTTSPTSNV</sequence>
<keyword evidence="3" id="KW-1185">Reference proteome</keyword>
<reference evidence="3" key="1">
    <citation type="journal article" date="2007" name="Nature">
        <title>The grapevine genome sequence suggests ancestral hexaploidization in major angiosperm phyla.</title>
        <authorList>
            <consortium name="The French-Italian Public Consortium for Grapevine Genome Characterization."/>
            <person name="Jaillon O."/>
            <person name="Aury J.-M."/>
            <person name="Noel B."/>
            <person name="Policriti A."/>
            <person name="Clepet C."/>
            <person name="Casagrande A."/>
            <person name="Choisne N."/>
            <person name="Aubourg S."/>
            <person name="Vitulo N."/>
            <person name="Jubin C."/>
            <person name="Vezzi A."/>
            <person name="Legeai F."/>
            <person name="Hugueney P."/>
            <person name="Dasilva C."/>
            <person name="Horner D."/>
            <person name="Mica E."/>
            <person name="Jublot D."/>
            <person name="Poulain J."/>
            <person name="Bruyere C."/>
            <person name="Billault A."/>
            <person name="Segurens B."/>
            <person name="Gouyvenoux M."/>
            <person name="Ugarte E."/>
            <person name="Cattonaro F."/>
            <person name="Anthouard V."/>
            <person name="Vico V."/>
            <person name="Del Fabbro C."/>
            <person name="Alaux M."/>
            <person name="Di Gaspero G."/>
            <person name="Dumas V."/>
            <person name="Felice N."/>
            <person name="Paillard S."/>
            <person name="Juman I."/>
            <person name="Moroldo M."/>
            <person name="Scalabrin S."/>
            <person name="Canaguier A."/>
            <person name="Le Clainche I."/>
            <person name="Malacrida G."/>
            <person name="Durand E."/>
            <person name="Pesole G."/>
            <person name="Laucou V."/>
            <person name="Chatelet P."/>
            <person name="Merdinoglu D."/>
            <person name="Delledonne M."/>
            <person name="Pezzotti M."/>
            <person name="Lecharny A."/>
            <person name="Scarpelli C."/>
            <person name="Artiguenave F."/>
            <person name="Pe M.E."/>
            <person name="Valle G."/>
            <person name="Morgante M."/>
            <person name="Caboche M."/>
            <person name="Adam-Blondon A.-F."/>
            <person name="Weissenbach J."/>
            <person name="Quetier F."/>
            <person name="Wincker P."/>
        </authorList>
    </citation>
    <scope>NUCLEOTIDE SEQUENCE [LARGE SCALE GENOMIC DNA]</scope>
    <source>
        <strain evidence="3">cv. Pinot noir / PN40024</strain>
    </source>
</reference>
<accession>F6HDI7</accession>
<evidence type="ECO:0000256" key="1">
    <source>
        <dbReference type="SAM" id="MobiDB-lite"/>
    </source>
</evidence>
<feature type="region of interest" description="Disordered" evidence="1">
    <location>
        <begin position="104"/>
        <end position="127"/>
    </location>
</feature>
<organism evidence="2 3">
    <name type="scientific">Vitis vinifera</name>
    <name type="common">Grape</name>
    <dbReference type="NCBI Taxonomy" id="29760"/>
    <lineage>
        <taxon>Eukaryota</taxon>
        <taxon>Viridiplantae</taxon>
        <taxon>Streptophyta</taxon>
        <taxon>Embryophyta</taxon>
        <taxon>Tracheophyta</taxon>
        <taxon>Spermatophyta</taxon>
        <taxon>Magnoliopsida</taxon>
        <taxon>eudicotyledons</taxon>
        <taxon>Gunneridae</taxon>
        <taxon>Pentapetalae</taxon>
        <taxon>rosids</taxon>
        <taxon>Vitales</taxon>
        <taxon>Vitaceae</taxon>
        <taxon>Viteae</taxon>
        <taxon>Vitis</taxon>
    </lineage>
</organism>
<protein>
    <submittedName>
        <fullName evidence="2">Uncharacterized protein</fullName>
    </submittedName>
</protein>
<proteinExistence type="predicted"/>
<dbReference type="AlphaFoldDB" id="F6HDI7"/>
<dbReference type="InParanoid" id="F6HDI7"/>
<dbReference type="EMBL" id="FN595749">
    <property type="protein sequence ID" value="CCB50358.1"/>
    <property type="molecule type" value="Genomic_DNA"/>
</dbReference>
<dbReference type="PaxDb" id="29760-VIT_05s0020g02060.t01"/>
<evidence type="ECO:0000313" key="3">
    <source>
        <dbReference type="Proteomes" id="UP000009183"/>
    </source>
</evidence>
<dbReference type="Proteomes" id="UP000009183">
    <property type="component" value="Chromosome 5"/>
</dbReference>
<dbReference type="HOGENOM" id="CLU_1974585_0_0_1"/>
<name>F6HDI7_VITVI</name>